<evidence type="ECO:0000313" key="7">
    <source>
        <dbReference type="EMBL" id="MEQ3539665.1"/>
    </source>
</evidence>
<evidence type="ECO:0000313" key="8">
    <source>
        <dbReference type="Proteomes" id="UP001464923"/>
    </source>
</evidence>
<dbReference type="SUPFAM" id="SSF47336">
    <property type="entry name" value="ACP-like"/>
    <property type="match status" value="1"/>
</dbReference>
<name>A0ABV1JUN4_9PSEU</name>
<dbReference type="PROSITE" id="PS50075">
    <property type="entry name" value="CARRIER"/>
    <property type="match status" value="1"/>
</dbReference>
<gene>
    <name evidence="7" type="ORF">WHI96_12585</name>
</gene>
<dbReference type="InterPro" id="IPR000183">
    <property type="entry name" value="Orn/DAP/Arg_de-COase"/>
</dbReference>
<keyword evidence="4" id="KW-0663">Pyridoxal phosphate</keyword>
<accession>A0ABV1JUN4</accession>
<comment type="cofactor">
    <cofactor evidence="1">
        <name>pyridoxal 5'-phosphate</name>
        <dbReference type="ChEBI" id="CHEBI:597326"/>
    </cofactor>
</comment>
<dbReference type="InterPro" id="IPR006162">
    <property type="entry name" value="Ppantetheine_attach_site"/>
</dbReference>
<dbReference type="InterPro" id="IPR022643">
    <property type="entry name" value="De-COase2_C"/>
</dbReference>
<dbReference type="Gene3D" id="1.10.1200.10">
    <property type="entry name" value="ACP-like"/>
    <property type="match status" value="1"/>
</dbReference>
<sequence>MTDHESLLATYGSPAYVYDLDRVDRAREELVAALPSGATLYYSLKANPHVDVVAALVAGGARPEISSTGELAAALAAGGDPAHMLYTGPGKTAAEIGAALDAGVRTLSVESPTDLHRVAAVARRSGRTARCLLRVNGGEAAGHAGMRMTGESSQFGSDIEVLLARRAELHGPDAEGAEIVGFHFYPVTNAGSGEVLLSEFTASIRTAARLRDELGVTVSVLDLGGGFACPFAVAGDRPAYPDLRAGCEAELDRSFPGWRAGEVEIAFESGRHLVGDAGTLLCTVTDAKLSRGARFVVVDTGIHHLGGLSGIGRLLPLSAEPVVSAGEGPAPATDRARLVGPLCTPADTLGRGSTELPAVRPGQVLAIPNVGAYGATASLVGFLSRPAAVEICRRGAEVVSASRLELVRTPVPAGGAARAEAAPPTAVVDAVAGTGDGTGDTVGVTVGGDVPWDDRFPLVLRSVLPRLGEPITPRSGLRGAGLDSLALVELLVRLEETYAVTIPDDLLTPEVFETAAGVWNVLDRVRRPVEV</sequence>
<organism evidence="7 8">
    <name type="scientific">Pseudonocardia tropica</name>
    <dbReference type="NCBI Taxonomy" id="681289"/>
    <lineage>
        <taxon>Bacteria</taxon>
        <taxon>Bacillati</taxon>
        <taxon>Actinomycetota</taxon>
        <taxon>Actinomycetes</taxon>
        <taxon>Pseudonocardiales</taxon>
        <taxon>Pseudonocardiaceae</taxon>
        <taxon>Pseudonocardia</taxon>
    </lineage>
</organism>
<dbReference type="InterPro" id="IPR009006">
    <property type="entry name" value="Ala_racemase/Decarboxylase_C"/>
</dbReference>
<evidence type="ECO:0000256" key="2">
    <source>
        <dbReference type="ARBA" id="ARBA00022450"/>
    </source>
</evidence>
<evidence type="ECO:0000256" key="1">
    <source>
        <dbReference type="ARBA" id="ARBA00001933"/>
    </source>
</evidence>
<comment type="caution">
    <text evidence="7">The sequence shown here is derived from an EMBL/GenBank/DDBJ whole genome shotgun (WGS) entry which is preliminary data.</text>
</comment>
<keyword evidence="8" id="KW-1185">Reference proteome</keyword>
<dbReference type="PANTHER" id="PTHR43727">
    <property type="entry name" value="DIAMINOPIMELATE DECARBOXYLASE"/>
    <property type="match status" value="1"/>
</dbReference>
<proteinExistence type="inferred from homology"/>
<dbReference type="InterPro" id="IPR036736">
    <property type="entry name" value="ACP-like_sf"/>
</dbReference>
<dbReference type="PANTHER" id="PTHR43727:SF2">
    <property type="entry name" value="GROUP IV DECARBOXYLASE"/>
    <property type="match status" value="1"/>
</dbReference>
<dbReference type="Proteomes" id="UP001464923">
    <property type="component" value="Unassembled WGS sequence"/>
</dbReference>
<dbReference type="Gene3D" id="2.40.37.10">
    <property type="entry name" value="Lyase, Ornithine Decarboxylase, Chain A, domain 1"/>
    <property type="match status" value="1"/>
</dbReference>
<dbReference type="SUPFAM" id="SSF51419">
    <property type="entry name" value="PLP-binding barrel"/>
    <property type="match status" value="1"/>
</dbReference>
<evidence type="ECO:0000256" key="5">
    <source>
        <dbReference type="RuleBase" id="RU003737"/>
    </source>
</evidence>
<keyword evidence="2" id="KW-0596">Phosphopantetheine</keyword>
<keyword evidence="3" id="KW-0597">Phosphoprotein</keyword>
<dbReference type="EMBL" id="JBEDNP010000006">
    <property type="protein sequence ID" value="MEQ3539665.1"/>
    <property type="molecule type" value="Genomic_DNA"/>
</dbReference>
<dbReference type="InterPro" id="IPR009081">
    <property type="entry name" value="PP-bd_ACP"/>
</dbReference>
<evidence type="ECO:0000259" key="6">
    <source>
        <dbReference type="PROSITE" id="PS50075"/>
    </source>
</evidence>
<feature type="domain" description="Carrier" evidence="6">
    <location>
        <begin position="450"/>
        <end position="526"/>
    </location>
</feature>
<dbReference type="InterPro" id="IPR029066">
    <property type="entry name" value="PLP-binding_barrel"/>
</dbReference>
<dbReference type="InterPro" id="IPR022644">
    <property type="entry name" value="De-COase2_N"/>
</dbReference>
<dbReference type="PRINTS" id="PR01179">
    <property type="entry name" value="ODADCRBXLASE"/>
</dbReference>
<protein>
    <submittedName>
        <fullName evidence="7">Phosphopantetheine-binding protein</fullName>
    </submittedName>
</protein>
<dbReference type="Pfam" id="PF00278">
    <property type="entry name" value="Orn_DAP_Arg_deC"/>
    <property type="match status" value="1"/>
</dbReference>
<dbReference type="Pfam" id="PF00550">
    <property type="entry name" value="PP-binding"/>
    <property type="match status" value="1"/>
</dbReference>
<dbReference type="Pfam" id="PF02784">
    <property type="entry name" value="Orn_Arg_deC_N"/>
    <property type="match status" value="1"/>
</dbReference>
<dbReference type="RefSeq" id="WP_345648905.1">
    <property type="nucleotide sequence ID" value="NZ_BAABLY010000059.1"/>
</dbReference>
<dbReference type="SUPFAM" id="SSF50621">
    <property type="entry name" value="Alanine racemase C-terminal domain-like"/>
    <property type="match status" value="1"/>
</dbReference>
<dbReference type="PROSITE" id="PS00012">
    <property type="entry name" value="PHOSPHOPANTETHEINE"/>
    <property type="match status" value="1"/>
</dbReference>
<dbReference type="Gene3D" id="3.20.20.10">
    <property type="entry name" value="Alanine racemase"/>
    <property type="match status" value="1"/>
</dbReference>
<comment type="similarity">
    <text evidence="5">Belongs to the Orn/Lys/Arg decarboxylase class-II family.</text>
</comment>
<evidence type="ECO:0000256" key="3">
    <source>
        <dbReference type="ARBA" id="ARBA00022553"/>
    </source>
</evidence>
<evidence type="ECO:0000256" key="4">
    <source>
        <dbReference type="ARBA" id="ARBA00022898"/>
    </source>
</evidence>
<reference evidence="7 8" key="1">
    <citation type="submission" date="2024-03" db="EMBL/GenBank/DDBJ databases">
        <title>Draft genome sequence of Pseudonocardia tropica JCM 19149.</title>
        <authorList>
            <person name="Butdee W."/>
            <person name="Duangmal K."/>
        </authorList>
    </citation>
    <scope>NUCLEOTIDE SEQUENCE [LARGE SCALE GENOMIC DNA]</scope>
    <source>
        <strain evidence="7 8">JCM 19149</strain>
    </source>
</reference>